<comment type="similarity">
    <text evidence="1 5">Belongs to the 5-formyltetrahydrofolate cyclo-ligase family.</text>
</comment>
<dbReference type="GO" id="GO:0030272">
    <property type="term" value="F:5-formyltetrahydrofolate cyclo-ligase activity"/>
    <property type="evidence" value="ECO:0007669"/>
    <property type="project" value="UniProtKB-EC"/>
</dbReference>
<sequence length="192" mass="20612">MSSKSSVRAATREARGKIEQKMLIDDTLISHLLPHLRTLSPHRVAAYSPMPSEPGGSALLPALVKEGWEIMLPITLSGGELQWAMYTPGELTPGEFFDIAEPTGPRLPSSALSTCDVIIVPALGVDRRGVRLGQGAGYYDRALLHAPNQPRIALVYDNEVHDSLPADPHDQPVGAAVTPSGVLIFADYNKPS</sequence>
<accession>A0A9X3RJA0</accession>
<evidence type="ECO:0000256" key="3">
    <source>
        <dbReference type="ARBA" id="ARBA00022840"/>
    </source>
</evidence>
<dbReference type="AlphaFoldDB" id="A0A9X3RJA0"/>
<dbReference type="PANTHER" id="PTHR23407:SF1">
    <property type="entry name" value="5-FORMYLTETRAHYDROFOLATE CYCLO-LIGASE"/>
    <property type="match status" value="1"/>
</dbReference>
<comment type="catalytic activity">
    <reaction evidence="5">
        <text>(6S)-5-formyl-5,6,7,8-tetrahydrofolate + ATP = (6R)-5,10-methenyltetrahydrofolate + ADP + phosphate</text>
        <dbReference type="Rhea" id="RHEA:10488"/>
        <dbReference type="ChEBI" id="CHEBI:30616"/>
        <dbReference type="ChEBI" id="CHEBI:43474"/>
        <dbReference type="ChEBI" id="CHEBI:57455"/>
        <dbReference type="ChEBI" id="CHEBI:57457"/>
        <dbReference type="ChEBI" id="CHEBI:456216"/>
        <dbReference type="EC" id="6.3.3.2"/>
    </reaction>
</comment>
<reference evidence="6" key="1">
    <citation type="submission" date="2022-02" db="EMBL/GenBank/DDBJ databases">
        <title>Corynebacterium sp. from urogenital microbiome.</title>
        <authorList>
            <person name="Cappelli E.A."/>
            <person name="Ribeiro T.G."/>
            <person name="Peixe L."/>
        </authorList>
    </citation>
    <scope>NUCLEOTIDE SEQUENCE</scope>
    <source>
        <strain evidence="6">C8Ua_172</strain>
    </source>
</reference>
<keyword evidence="6" id="KW-0436">Ligase</keyword>
<dbReference type="GO" id="GO:0005524">
    <property type="term" value="F:ATP binding"/>
    <property type="evidence" value="ECO:0007669"/>
    <property type="project" value="UniProtKB-KW"/>
</dbReference>
<name>A0A9X3RJA0_9CORY</name>
<dbReference type="RefSeq" id="WP_269965207.1">
    <property type="nucleotide sequence ID" value="NZ_JAKMUS010000005.1"/>
</dbReference>
<dbReference type="PIRSF" id="PIRSF006806">
    <property type="entry name" value="FTHF_cligase"/>
    <property type="match status" value="1"/>
</dbReference>
<dbReference type="Gene3D" id="3.40.50.10420">
    <property type="entry name" value="NagB/RpiA/CoA transferase-like"/>
    <property type="match status" value="1"/>
</dbReference>
<dbReference type="GO" id="GO:0035999">
    <property type="term" value="P:tetrahydrofolate interconversion"/>
    <property type="evidence" value="ECO:0007669"/>
    <property type="project" value="TreeGrafter"/>
</dbReference>
<proteinExistence type="inferred from homology"/>
<evidence type="ECO:0000313" key="6">
    <source>
        <dbReference type="EMBL" id="MCZ9293765.1"/>
    </source>
</evidence>
<dbReference type="NCBIfam" id="TIGR02727">
    <property type="entry name" value="MTHFS_bact"/>
    <property type="match status" value="1"/>
</dbReference>
<dbReference type="GO" id="GO:0046872">
    <property type="term" value="F:metal ion binding"/>
    <property type="evidence" value="ECO:0007669"/>
    <property type="project" value="UniProtKB-KW"/>
</dbReference>
<evidence type="ECO:0000313" key="7">
    <source>
        <dbReference type="Proteomes" id="UP001146468"/>
    </source>
</evidence>
<evidence type="ECO:0000256" key="5">
    <source>
        <dbReference type="RuleBase" id="RU361279"/>
    </source>
</evidence>
<feature type="binding site" evidence="4">
    <location>
        <begin position="131"/>
        <end position="139"/>
    </location>
    <ligand>
        <name>ATP</name>
        <dbReference type="ChEBI" id="CHEBI:30616"/>
    </ligand>
</feature>
<protein>
    <recommendedName>
        <fullName evidence="5">5-formyltetrahydrofolate cyclo-ligase</fullName>
        <ecNumber evidence="5">6.3.3.2</ecNumber>
    </recommendedName>
</protein>
<keyword evidence="7" id="KW-1185">Reference proteome</keyword>
<dbReference type="EMBL" id="JAKMUS010000005">
    <property type="protein sequence ID" value="MCZ9293765.1"/>
    <property type="molecule type" value="Genomic_DNA"/>
</dbReference>
<keyword evidence="3 4" id="KW-0067">ATP-binding</keyword>
<keyword evidence="5" id="KW-0479">Metal-binding</keyword>
<dbReference type="EC" id="6.3.3.2" evidence="5"/>
<dbReference type="GO" id="GO:0009396">
    <property type="term" value="P:folic acid-containing compound biosynthetic process"/>
    <property type="evidence" value="ECO:0007669"/>
    <property type="project" value="TreeGrafter"/>
</dbReference>
<dbReference type="PANTHER" id="PTHR23407">
    <property type="entry name" value="ATPASE INHIBITOR/5-FORMYLTETRAHYDROFOLATE CYCLO-LIGASE"/>
    <property type="match status" value="1"/>
</dbReference>
<dbReference type="Pfam" id="PF01812">
    <property type="entry name" value="5-FTHF_cyc-lig"/>
    <property type="match status" value="1"/>
</dbReference>
<organism evidence="6 7">
    <name type="scientific">Corynebacterium meitnerae</name>
    <dbReference type="NCBI Taxonomy" id="2913498"/>
    <lineage>
        <taxon>Bacteria</taxon>
        <taxon>Bacillati</taxon>
        <taxon>Actinomycetota</taxon>
        <taxon>Actinomycetes</taxon>
        <taxon>Mycobacteriales</taxon>
        <taxon>Corynebacteriaceae</taxon>
        <taxon>Corynebacterium</taxon>
    </lineage>
</organism>
<gene>
    <name evidence="6" type="ORF">L8U60_04610</name>
</gene>
<evidence type="ECO:0000256" key="4">
    <source>
        <dbReference type="PIRSR" id="PIRSR006806-1"/>
    </source>
</evidence>
<feature type="binding site" evidence="4">
    <location>
        <position position="53"/>
    </location>
    <ligand>
        <name>substrate</name>
    </ligand>
</feature>
<evidence type="ECO:0000256" key="2">
    <source>
        <dbReference type="ARBA" id="ARBA00022741"/>
    </source>
</evidence>
<evidence type="ECO:0000256" key="1">
    <source>
        <dbReference type="ARBA" id="ARBA00010638"/>
    </source>
</evidence>
<dbReference type="InterPro" id="IPR024185">
    <property type="entry name" value="FTHF_cligase-like_sf"/>
</dbReference>
<comment type="cofactor">
    <cofactor evidence="5">
        <name>Mg(2+)</name>
        <dbReference type="ChEBI" id="CHEBI:18420"/>
    </cofactor>
</comment>
<keyword evidence="5" id="KW-0460">Magnesium</keyword>
<keyword evidence="2 4" id="KW-0547">Nucleotide-binding</keyword>
<dbReference type="SUPFAM" id="SSF100950">
    <property type="entry name" value="NagB/RpiA/CoA transferase-like"/>
    <property type="match status" value="1"/>
</dbReference>
<dbReference type="Proteomes" id="UP001146468">
    <property type="component" value="Unassembled WGS sequence"/>
</dbReference>
<dbReference type="InterPro" id="IPR037171">
    <property type="entry name" value="NagB/RpiA_transferase-like"/>
</dbReference>
<feature type="binding site" evidence="4">
    <location>
        <begin position="4"/>
        <end position="8"/>
    </location>
    <ligand>
        <name>ATP</name>
        <dbReference type="ChEBI" id="CHEBI:30616"/>
    </ligand>
</feature>
<comment type="caution">
    <text evidence="6">The sequence shown here is derived from an EMBL/GenBank/DDBJ whole genome shotgun (WGS) entry which is preliminary data.</text>
</comment>
<dbReference type="InterPro" id="IPR002698">
    <property type="entry name" value="FTHF_cligase"/>
</dbReference>